<evidence type="ECO:0000313" key="2">
    <source>
        <dbReference type="Proteomes" id="UP000254235"/>
    </source>
</evidence>
<reference evidence="1 2" key="1">
    <citation type="submission" date="2018-06" db="EMBL/GenBank/DDBJ databases">
        <authorList>
            <consortium name="Pathogen Informatics"/>
            <person name="Doyle S."/>
        </authorList>
    </citation>
    <scope>NUCLEOTIDE SEQUENCE [LARGE SCALE GENOMIC DNA]</scope>
    <source>
        <strain evidence="1 2">NCTC13043</strain>
    </source>
</reference>
<dbReference type="AlphaFoldDB" id="A0A379G8U6"/>
<name>A0A379G8U6_9BACT</name>
<dbReference type="OrthoDB" id="1273681at2"/>
<organism evidence="1 2">
    <name type="scientific">Prevotella pallens</name>
    <dbReference type="NCBI Taxonomy" id="60133"/>
    <lineage>
        <taxon>Bacteria</taxon>
        <taxon>Pseudomonadati</taxon>
        <taxon>Bacteroidota</taxon>
        <taxon>Bacteroidia</taxon>
        <taxon>Bacteroidales</taxon>
        <taxon>Prevotellaceae</taxon>
        <taxon>Prevotella</taxon>
    </lineage>
</organism>
<protein>
    <submittedName>
        <fullName evidence="1">Uncharacterized protein</fullName>
    </submittedName>
</protein>
<accession>A0A379G8U6</accession>
<dbReference type="GeneID" id="78571593"/>
<proteinExistence type="predicted"/>
<dbReference type="RefSeq" id="WP_115083910.1">
    <property type="nucleotide sequence ID" value="NZ_UGTP01000002.1"/>
</dbReference>
<dbReference type="Proteomes" id="UP000254235">
    <property type="component" value="Unassembled WGS sequence"/>
</dbReference>
<dbReference type="EMBL" id="UGTP01000002">
    <property type="protein sequence ID" value="SUC37459.1"/>
    <property type="molecule type" value="Genomic_DNA"/>
</dbReference>
<gene>
    <name evidence="1" type="ORF">NCTC13043_01948</name>
</gene>
<evidence type="ECO:0000313" key="1">
    <source>
        <dbReference type="EMBL" id="SUC37459.1"/>
    </source>
</evidence>
<sequence length="184" mass="21678">MEDNTKALEALEAERKELRLLINKGISFTVDYTEKQKVKIPRFQWCKWLKKTQTIVEDKQREFIVKEPTAFTLDRLSMEYIELIIDENKLKEAPRQEARRLFAAHNKRMAKIVAIAVLGNEWENEKLLNEHTEFFVRWLKNSTLIDLVQAIDLTNNLADFINSMRLLSSARTTIPTRIEENQEA</sequence>